<sequence>MVDEDMSDFGNWNVATSGEVSGDTMPSSKGSEKISYASMAAKDPIGSGKFPLGSKCWNDVVKTSSEQKDQAMSNRGVTWHRNKLGRVSFQGSEGMMEINIVVAKDGMEHVGENSNQVVRSKGLKEPVRARDKFAHLTQPKVVKVVPIVASIEVEVTQRNVMWGSDKHKTITITESNPSKVVSVGGNVGRTLNERICREILVKKPLEVKSSAQPTLLRLDNRVKLPVMEVPLEATGSGCRIDVID</sequence>
<keyword evidence="3" id="KW-1185">Reference proteome</keyword>
<feature type="region of interest" description="Disordered" evidence="1">
    <location>
        <begin position="1"/>
        <end position="30"/>
    </location>
</feature>
<accession>A0ABR2C990</accession>
<proteinExistence type="predicted"/>
<dbReference type="Proteomes" id="UP001472677">
    <property type="component" value="Unassembled WGS sequence"/>
</dbReference>
<comment type="caution">
    <text evidence="2">The sequence shown here is derived from an EMBL/GenBank/DDBJ whole genome shotgun (WGS) entry which is preliminary data.</text>
</comment>
<evidence type="ECO:0000313" key="3">
    <source>
        <dbReference type="Proteomes" id="UP001472677"/>
    </source>
</evidence>
<dbReference type="EMBL" id="JBBPBM010000061">
    <property type="protein sequence ID" value="KAK8515988.1"/>
    <property type="molecule type" value="Genomic_DNA"/>
</dbReference>
<organism evidence="2 3">
    <name type="scientific">Hibiscus sabdariffa</name>
    <name type="common">roselle</name>
    <dbReference type="NCBI Taxonomy" id="183260"/>
    <lineage>
        <taxon>Eukaryota</taxon>
        <taxon>Viridiplantae</taxon>
        <taxon>Streptophyta</taxon>
        <taxon>Embryophyta</taxon>
        <taxon>Tracheophyta</taxon>
        <taxon>Spermatophyta</taxon>
        <taxon>Magnoliopsida</taxon>
        <taxon>eudicotyledons</taxon>
        <taxon>Gunneridae</taxon>
        <taxon>Pentapetalae</taxon>
        <taxon>rosids</taxon>
        <taxon>malvids</taxon>
        <taxon>Malvales</taxon>
        <taxon>Malvaceae</taxon>
        <taxon>Malvoideae</taxon>
        <taxon>Hibiscus</taxon>
    </lineage>
</organism>
<evidence type="ECO:0000256" key="1">
    <source>
        <dbReference type="SAM" id="MobiDB-lite"/>
    </source>
</evidence>
<gene>
    <name evidence="2" type="ORF">V6N12_066826</name>
</gene>
<evidence type="ECO:0000313" key="2">
    <source>
        <dbReference type="EMBL" id="KAK8515988.1"/>
    </source>
</evidence>
<reference evidence="2 3" key="1">
    <citation type="journal article" date="2024" name="G3 (Bethesda)">
        <title>Genome assembly of Hibiscus sabdariffa L. provides insights into metabolisms of medicinal natural products.</title>
        <authorList>
            <person name="Kim T."/>
        </authorList>
    </citation>
    <scope>NUCLEOTIDE SEQUENCE [LARGE SCALE GENOMIC DNA]</scope>
    <source>
        <strain evidence="2">TK-2024</strain>
        <tissue evidence="2">Old leaves</tissue>
    </source>
</reference>
<protein>
    <submittedName>
        <fullName evidence="2">Uncharacterized protein</fullName>
    </submittedName>
</protein>
<feature type="compositionally biased region" description="Polar residues" evidence="1">
    <location>
        <begin position="13"/>
        <end position="29"/>
    </location>
</feature>
<name>A0ABR2C990_9ROSI</name>